<dbReference type="InterPro" id="IPR002641">
    <property type="entry name" value="PNPLA_dom"/>
</dbReference>
<evidence type="ECO:0000256" key="3">
    <source>
        <dbReference type="ARBA" id="ARBA00023098"/>
    </source>
</evidence>
<dbReference type="GO" id="GO:0016042">
    <property type="term" value="P:lipid catabolic process"/>
    <property type="evidence" value="ECO:0007669"/>
    <property type="project" value="UniProtKB-UniRule"/>
</dbReference>
<evidence type="ECO:0000256" key="2">
    <source>
        <dbReference type="ARBA" id="ARBA00022963"/>
    </source>
</evidence>
<evidence type="ECO:0000256" key="1">
    <source>
        <dbReference type="ARBA" id="ARBA00022801"/>
    </source>
</evidence>
<organism evidence="6">
    <name type="scientific">Fulvimarina pelagi</name>
    <dbReference type="NCBI Taxonomy" id="217511"/>
    <lineage>
        <taxon>Bacteria</taxon>
        <taxon>Pseudomonadati</taxon>
        <taxon>Pseudomonadota</taxon>
        <taxon>Alphaproteobacteria</taxon>
        <taxon>Hyphomicrobiales</taxon>
        <taxon>Aurantimonadaceae</taxon>
        <taxon>Fulvimarina</taxon>
    </lineage>
</organism>
<keyword evidence="3 4" id="KW-0443">Lipid metabolism</keyword>
<dbReference type="AlphaFoldDB" id="A0A0P0ZA35"/>
<dbReference type="EMBL" id="LC066397">
    <property type="protein sequence ID" value="BAT31196.1"/>
    <property type="molecule type" value="Genomic_DNA"/>
</dbReference>
<reference evidence="6" key="1">
    <citation type="journal article" date="2015" name="Proc. Natl. Acad. Sci. U.S.A.">
        <title>Bacterial clade with the ribosomal RNA operon on a small plasmid rather than the chromosome.</title>
        <authorList>
            <person name="Anda M."/>
            <person name="Ohtsubo Y."/>
            <person name="Okubo T."/>
            <person name="Sugawara M."/>
            <person name="Nagata Y."/>
            <person name="Tsuda M."/>
            <person name="Minamisawa K."/>
            <person name="Mitsui H."/>
        </authorList>
    </citation>
    <scope>NUCLEOTIDE SEQUENCE</scope>
    <source>
        <strain evidence="6">DSM 15513</strain>
    </source>
</reference>
<feature type="short sequence motif" description="GXSXG" evidence="4">
    <location>
        <begin position="51"/>
        <end position="55"/>
    </location>
</feature>
<accession>A0A0P0ZA35</accession>
<keyword evidence="2 4" id="KW-0442">Lipid degradation</keyword>
<dbReference type="GO" id="GO:0016787">
    <property type="term" value="F:hydrolase activity"/>
    <property type="evidence" value="ECO:0007669"/>
    <property type="project" value="UniProtKB-UniRule"/>
</dbReference>
<dbReference type="RefSeq" id="WP_007065738.1">
    <property type="nucleotide sequence ID" value="NZ_BBWO01000005.1"/>
</dbReference>
<dbReference type="CDD" id="cd07209">
    <property type="entry name" value="Pat_hypo_Ecoli_Z1214_like"/>
    <property type="match status" value="1"/>
</dbReference>
<sequence>MTSQASLDTAISHPSELLVLVFQGGGALGSYQAGVFEAIAERDARPDWIAGISIGSINAALIAGNPPERRVEALRGFWHTISSLVTFDPPLPGVVARSVFNEGSATASALLGIPGFFRPRFPPTYMFPSNDPGDLSYYDTAPLRDTLLQFCDFDYLNDEGPRVSLGAVNVRTGNFCYFDSADTRLAPEHVIASGALPPGFPPVEIDGEWYWDGGIVSNTPLQYVLERDHVHDMVAFQIDLFSSRGELPETIEDVSQREKDIRYSSRTRLVTNYVKERQCERRAVHRLLQKLPDTLKDDADARFLSEHETDASVTVVHLINRAREHSRGSKDYEFSRHTIDERWSDGYQDAMRTLNHPAYINRKKPDIAIEVLDLGTGEDLSHGRSNGVGQRRSS</sequence>
<dbReference type="PANTHER" id="PTHR14226:SF57">
    <property type="entry name" value="BLR7027 PROTEIN"/>
    <property type="match status" value="1"/>
</dbReference>
<feature type="short sequence motif" description="GXGXXG" evidence="4">
    <location>
        <begin position="24"/>
        <end position="29"/>
    </location>
</feature>
<dbReference type="PANTHER" id="PTHR14226">
    <property type="entry name" value="NEUROPATHY TARGET ESTERASE/SWISS CHEESE D.MELANOGASTER"/>
    <property type="match status" value="1"/>
</dbReference>
<evidence type="ECO:0000259" key="5">
    <source>
        <dbReference type="PROSITE" id="PS51635"/>
    </source>
</evidence>
<dbReference type="Pfam" id="PF12536">
    <property type="entry name" value="DUF3734"/>
    <property type="match status" value="1"/>
</dbReference>
<dbReference type="Gene3D" id="3.40.1090.10">
    <property type="entry name" value="Cytosolic phospholipase A2 catalytic domain"/>
    <property type="match status" value="2"/>
</dbReference>
<feature type="active site" description="Nucleophile" evidence="4">
    <location>
        <position position="53"/>
    </location>
</feature>
<evidence type="ECO:0000313" key="6">
    <source>
        <dbReference type="EMBL" id="BAT31196.1"/>
    </source>
</evidence>
<protein>
    <submittedName>
        <fullName evidence="6">Patatin</fullName>
    </submittedName>
</protein>
<dbReference type="PROSITE" id="PS51635">
    <property type="entry name" value="PNPLA"/>
    <property type="match status" value="1"/>
</dbReference>
<feature type="short sequence motif" description="DGA/G" evidence="4">
    <location>
        <begin position="212"/>
        <end position="214"/>
    </location>
</feature>
<dbReference type="SUPFAM" id="SSF52151">
    <property type="entry name" value="FabD/lysophospholipase-like"/>
    <property type="match status" value="1"/>
</dbReference>
<evidence type="ECO:0000256" key="4">
    <source>
        <dbReference type="PROSITE-ProRule" id="PRU01161"/>
    </source>
</evidence>
<dbReference type="InterPro" id="IPR021095">
    <property type="entry name" value="DUF3734"/>
</dbReference>
<dbReference type="InterPro" id="IPR050301">
    <property type="entry name" value="NTE"/>
</dbReference>
<dbReference type="Pfam" id="PF01734">
    <property type="entry name" value="Patatin"/>
    <property type="match status" value="1"/>
</dbReference>
<name>A0A0P0ZA35_9HYPH</name>
<keyword evidence="1 4" id="KW-0378">Hydrolase</keyword>
<feature type="domain" description="PNPLA" evidence="5">
    <location>
        <begin position="20"/>
        <end position="225"/>
    </location>
</feature>
<dbReference type="InterPro" id="IPR016035">
    <property type="entry name" value="Acyl_Trfase/lysoPLipase"/>
</dbReference>
<proteinExistence type="predicted"/>
<feature type="active site" description="Proton acceptor" evidence="4">
    <location>
        <position position="212"/>
    </location>
</feature>